<gene>
    <name evidence="2" type="ORF">LEMA_P102820.1</name>
</gene>
<evidence type="ECO:0000256" key="1">
    <source>
        <dbReference type="SAM" id="MobiDB-lite"/>
    </source>
</evidence>
<evidence type="ECO:0000313" key="2">
    <source>
        <dbReference type="EMBL" id="CBX97151.1"/>
    </source>
</evidence>
<accession>E4ZZN5</accession>
<dbReference type="VEuPathDB" id="FungiDB:LEMA_P102820.1"/>
<protein>
    <submittedName>
        <fullName evidence="2">Predicted protein</fullName>
    </submittedName>
</protein>
<dbReference type="GeneID" id="13283548"/>
<sequence>MKRVEIIQAFFHAQASQIPYLYRPELTIIMKIITQVPVPQSTIKQGHYPQFFGNIYHTLLAVNPTREKRTRLFRYLPTTPHRFTGYSNYDGPAPTPHVPIHPAHSSSPLPRLSHPNNTRPNTHPPVTIGAIPNITIPSLLPQACNPHPSAATLSHKHIPAAHTVRIRDISDLAYEPVSHTATTEFSRCCSAAASGFAVEYLGGDGAVGWKGGCLA</sequence>
<evidence type="ECO:0000313" key="3">
    <source>
        <dbReference type="Proteomes" id="UP000002668"/>
    </source>
</evidence>
<dbReference type="AlphaFoldDB" id="E4ZZN5"/>
<feature type="region of interest" description="Disordered" evidence="1">
    <location>
        <begin position="88"/>
        <end position="120"/>
    </location>
</feature>
<dbReference type="HOGENOM" id="CLU_1283449_0_0_1"/>
<proteinExistence type="predicted"/>
<name>E4ZZN5_LEPMJ</name>
<keyword evidence="3" id="KW-1185">Reference proteome</keyword>
<feature type="compositionally biased region" description="Low complexity" evidence="1">
    <location>
        <begin position="101"/>
        <end position="120"/>
    </location>
</feature>
<dbReference type="InParanoid" id="E4ZZN5"/>
<reference evidence="3" key="1">
    <citation type="journal article" date="2011" name="Nat. Commun.">
        <title>Effector diversification within compartments of the Leptosphaeria maculans genome affected by Repeat-Induced Point mutations.</title>
        <authorList>
            <person name="Rouxel T."/>
            <person name="Grandaubert J."/>
            <person name="Hane J.K."/>
            <person name="Hoede C."/>
            <person name="van de Wouw A.P."/>
            <person name="Couloux A."/>
            <person name="Dominguez V."/>
            <person name="Anthouard V."/>
            <person name="Bally P."/>
            <person name="Bourras S."/>
            <person name="Cozijnsen A.J."/>
            <person name="Ciuffetti L.M."/>
            <person name="Degrave A."/>
            <person name="Dilmaghani A."/>
            <person name="Duret L."/>
            <person name="Fudal I."/>
            <person name="Goodwin S.B."/>
            <person name="Gout L."/>
            <person name="Glaser N."/>
            <person name="Linglin J."/>
            <person name="Kema G.H.J."/>
            <person name="Lapalu N."/>
            <person name="Lawrence C.B."/>
            <person name="May K."/>
            <person name="Meyer M."/>
            <person name="Ollivier B."/>
            <person name="Poulain J."/>
            <person name="Schoch C.L."/>
            <person name="Simon A."/>
            <person name="Spatafora J.W."/>
            <person name="Stachowiak A."/>
            <person name="Turgeon B.G."/>
            <person name="Tyler B.M."/>
            <person name="Vincent D."/>
            <person name="Weissenbach J."/>
            <person name="Amselem J."/>
            <person name="Quesneville H."/>
            <person name="Oliver R.P."/>
            <person name="Wincker P."/>
            <person name="Balesdent M.-H."/>
            <person name="Howlett B.J."/>
        </authorList>
    </citation>
    <scope>NUCLEOTIDE SEQUENCE [LARGE SCALE GENOMIC DNA]</scope>
    <source>
        <strain evidence="3">JN3 / isolate v23.1.3 / race Av1-4-5-6-7-8</strain>
    </source>
</reference>
<dbReference type="EMBL" id="FP929130">
    <property type="protein sequence ID" value="CBX97151.1"/>
    <property type="molecule type" value="Genomic_DNA"/>
</dbReference>
<dbReference type="Proteomes" id="UP000002668">
    <property type="component" value="Genome"/>
</dbReference>
<organism evidence="3">
    <name type="scientific">Leptosphaeria maculans (strain JN3 / isolate v23.1.3 / race Av1-4-5-6-7-8)</name>
    <name type="common">Blackleg fungus</name>
    <name type="synonym">Phoma lingam</name>
    <dbReference type="NCBI Taxonomy" id="985895"/>
    <lineage>
        <taxon>Eukaryota</taxon>
        <taxon>Fungi</taxon>
        <taxon>Dikarya</taxon>
        <taxon>Ascomycota</taxon>
        <taxon>Pezizomycotina</taxon>
        <taxon>Dothideomycetes</taxon>
        <taxon>Pleosporomycetidae</taxon>
        <taxon>Pleosporales</taxon>
        <taxon>Pleosporineae</taxon>
        <taxon>Leptosphaeriaceae</taxon>
        <taxon>Plenodomus</taxon>
        <taxon>Plenodomus lingam/Leptosphaeria maculans species complex</taxon>
    </lineage>
</organism>